<dbReference type="Gene3D" id="1.20.5.420">
    <property type="entry name" value="Immunoglobulin FC, subunit C"/>
    <property type="match status" value="2"/>
</dbReference>
<feature type="non-terminal residue" evidence="2">
    <location>
        <position position="179"/>
    </location>
</feature>
<protein>
    <recommendedName>
        <fullName evidence="4">Peptidase</fullName>
    </recommendedName>
</protein>
<evidence type="ECO:0008006" key="4">
    <source>
        <dbReference type="Google" id="ProtNLM"/>
    </source>
</evidence>
<name>A0A3E2CB49_GARVA</name>
<feature type="region of interest" description="Disordered" evidence="1">
    <location>
        <begin position="76"/>
        <end position="116"/>
    </location>
</feature>
<feature type="region of interest" description="Disordered" evidence="1">
    <location>
        <begin position="150"/>
        <end position="179"/>
    </location>
</feature>
<comment type="caution">
    <text evidence="2">The sequence shown here is derived from an EMBL/GenBank/DDBJ whole genome shotgun (WGS) entry which is preliminary data.</text>
</comment>
<dbReference type="Pfam" id="PF07554">
    <property type="entry name" value="FIVAR"/>
    <property type="match status" value="2"/>
</dbReference>
<dbReference type="SUPFAM" id="SSF46997">
    <property type="entry name" value="Bacterial immunoglobulin/albumin-binding domains"/>
    <property type="match status" value="1"/>
</dbReference>
<evidence type="ECO:0000313" key="2">
    <source>
        <dbReference type="EMBL" id="RFT29020.1"/>
    </source>
</evidence>
<feature type="region of interest" description="Disordered" evidence="1">
    <location>
        <begin position="1"/>
        <end position="40"/>
    </location>
</feature>
<dbReference type="AlphaFoldDB" id="A0A3E2CB49"/>
<feature type="compositionally biased region" description="Polar residues" evidence="1">
    <location>
        <begin position="102"/>
        <end position="112"/>
    </location>
</feature>
<dbReference type="Proteomes" id="UP000258379">
    <property type="component" value="Unassembled WGS sequence"/>
</dbReference>
<dbReference type="EMBL" id="NNRU01000003">
    <property type="protein sequence ID" value="RFT29020.1"/>
    <property type="molecule type" value="Genomic_DNA"/>
</dbReference>
<sequence length="179" mass="19716">MEKDYATKKEELKSEAGKDSDFTKTPEYQNAQAKGDDASKQALEDYKKALDEANKVLGDKNATQKQVDDALKKLQDAKSKLSDGYKTNKSDLDTEAGKDSDFTQSPEYQNAAGSPEADAYKQALDEANKVLGDKNATQKQVDEALKKLQDAKQKLADSHKTDKSDLNTEAGNDPDFRKS</sequence>
<organism evidence="2 3">
    <name type="scientific">Gardnerella vaginalis</name>
    <dbReference type="NCBI Taxonomy" id="2702"/>
    <lineage>
        <taxon>Bacteria</taxon>
        <taxon>Bacillati</taxon>
        <taxon>Actinomycetota</taxon>
        <taxon>Actinomycetes</taxon>
        <taxon>Bifidobacteriales</taxon>
        <taxon>Bifidobacteriaceae</taxon>
        <taxon>Gardnerella</taxon>
    </lineage>
</organism>
<evidence type="ECO:0000256" key="1">
    <source>
        <dbReference type="SAM" id="MobiDB-lite"/>
    </source>
</evidence>
<reference evidence="2 3" key="1">
    <citation type="submission" date="2017-07" db="EMBL/GenBank/DDBJ databases">
        <title>A comparative genomics approach to explaining the enigmatic role of Gardnerella vaginalis in the vaginal microbiome.</title>
        <authorList>
            <person name="Vancuren S.J."/>
            <person name="Hill J.E."/>
        </authorList>
    </citation>
    <scope>NUCLEOTIDE SEQUENCE [LARGE SCALE GENOMIC DNA]</scope>
    <source>
        <strain evidence="2 3">WP023</strain>
    </source>
</reference>
<evidence type="ECO:0000313" key="3">
    <source>
        <dbReference type="Proteomes" id="UP000258379"/>
    </source>
</evidence>
<feature type="compositionally biased region" description="Basic and acidic residues" evidence="1">
    <location>
        <begin position="1"/>
        <end position="24"/>
    </location>
</feature>
<gene>
    <name evidence="2" type="ORF">CG405_04435</name>
</gene>
<feature type="compositionally biased region" description="Basic and acidic residues" evidence="1">
    <location>
        <begin position="150"/>
        <end position="166"/>
    </location>
</feature>
<accession>A0A3E2CB49</accession>
<feature type="compositionally biased region" description="Basic and acidic residues" evidence="1">
    <location>
        <begin position="76"/>
        <end position="101"/>
    </location>
</feature>
<proteinExistence type="predicted"/>
<dbReference type="InterPro" id="IPR009063">
    <property type="entry name" value="Ig/albumin-bd_sf"/>
</dbReference>